<feature type="compositionally biased region" description="Low complexity" evidence="1">
    <location>
        <begin position="79"/>
        <end position="112"/>
    </location>
</feature>
<accession>A0A843U001</accession>
<dbReference type="Proteomes" id="UP000652761">
    <property type="component" value="Unassembled WGS sequence"/>
</dbReference>
<dbReference type="OrthoDB" id="1939467at2759"/>
<comment type="caution">
    <text evidence="2">The sequence shown here is derived from an EMBL/GenBank/DDBJ whole genome shotgun (WGS) entry which is preliminary data.</text>
</comment>
<dbReference type="AlphaFoldDB" id="A0A843U001"/>
<evidence type="ECO:0000256" key="1">
    <source>
        <dbReference type="SAM" id="MobiDB-lite"/>
    </source>
</evidence>
<organism evidence="2 3">
    <name type="scientific">Colocasia esculenta</name>
    <name type="common">Wild taro</name>
    <name type="synonym">Arum esculentum</name>
    <dbReference type="NCBI Taxonomy" id="4460"/>
    <lineage>
        <taxon>Eukaryota</taxon>
        <taxon>Viridiplantae</taxon>
        <taxon>Streptophyta</taxon>
        <taxon>Embryophyta</taxon>
        <taxon>Tracheophyta</taxon>
        <taxon>Spermatophyta</taxon>
        <taxon>Magnoliopsida</taxon>
        <taxon>Liliopsida</taxon>
        <taxon>Araceae</taxon>
        <taxon>Aroideae</taxon>
        <taxon>Colocasieae</taxon>
        <taxon>Colocasia</taxon>
    </lineage>
</organism>
<feature type="region of interest" description="Disordered" evidence="1">
    <location>
        <begin position="30"/>
        <end position="55"/>
    </location>
</feature>
<proteinExistence type="predicted"/>
<gene>
    <name evidence="2" type="ORF">Taro_007273</name>
</gene>
<reference evidence="2" key="1">
    <citation type="submission" date="2017-07" db="EMBL/GenBank/DDBJ databases">
        <title>Taro Niue Genome Assembly and Annotation.</title>
        <authorList>
            <person name="Atibalentja N."/>
            <person name="Keating K."/>
            <person name="Fields C.J."/>
        </authorList>
    </citation>
    <scope>NUCLEOTIDE SEQUENCE</scope>
    <source>
        <strain evidence="2">Niue_2</strain>
        <tissue evidence="2">Leaf</tissue>
    </source>
</reference>
<feature type="region of interest" description="Disordered" evidence="1">
    <location>
        <begin position="79"/>
        <end position="141"/>
    </location>
</feature>
<keyword evidence="3" id="KW-1185">Reference proteome</keyword>
<evidence type="ECO:0000313" key="3">
    <source>
        <dbReference type="Proteomes" id="UP000652761"/>
    </source>
</evidence>
<feature type="compositionally biased region" description="Pro residues" evidence="1">
    <location>
        <begin position="125"/>
        <end position="137"/>
    </location>
</feature>
<dbReference type="EMBL" id="NMUH01000227">
    <property type="protein sequence ID" value="MQL74914.1"/>
    <property type="molecule type" value="Genomic_DNA"/>
</dbReference>
<evidence type="ECO:0000313" key="2">
    <source>
        <dbReference type="EMBL" id="MQL74914.1"/>
    </source>
</evidence>
<sequence length="281" mass="30402">MSTIVKVGIENADIKVGIQNVDFGVSILNANTSPTNPNRRDETPLSLPPFSRNPLSSSLTHPAAIGVIASASVPSVANASNRSLAQRQQPLPRQRQQPLLRQRQQPASSASSLTPPHPEDLLPHIPHPTPSPPPPTHPDIIEVHVQGHNPLITIKMDQFAGPVDTSVLYTQSSHRSQLVHAGQETDVLKCWEHHRGLGVWAVDPRIVEYVHRSGLFHLTQVQWNRGVGNGIADSRAGIGNADFRVGIGNADFEVGNANVGSLPLWGFHREPRSVKTQGATS</sequence>
<protein>
    <submittedName>
        <fullName evidence="2">Uncharacterized protein</fullName>
    </submittedName>
</protein>
<name>A0A843U001_COLES</name>